<comment type="catalytic activity">
    <reaction evidence="4">
        <text>L-glutaminyl-[ribosomal protein uL3] + S-adenosyl-L-methionine = N(5)-methyl-L-glutaminyl-[ribosomal protein uL3] + S-adenosyl-L-homocysteine + H(+)</text>
        <dbReference type="Rhea" id="RHEA:45020"/>
        <dbReference type="Rhea" id="RHEA-COMP:11063"/>
        <dbReference type="Rhea" id="RHEA-COMP:11064"/>
        <dbReference type="ChEBI" id="CHEBI:15378"/>
        <dbReference type="ChEBI" id="CHEBI:30011"/>
        <dbReference type="ChEBI" id="CHEBI:57856"/>
        <dbReference type="ChEBI" id="CHEBI:59789"/>
        <dbReference type="ChEBI" id="CHEBI:61891"/>
        <dbReference type="EC" id="2.1.1.298"/>
    </reaction>
</comment>
<dbReference type="PANTHER" id="PTHR47806">
    <property type="entry name" value="50S RIBOSOMAL PROTEIN L3 GLUTAMINE METHYLTRANSFERASE"/>
    <property type="match status" value="1"/>
</dbReference>
<evidence type="ECO:0000256" key="2">
    <source>
        <dbReference type="ARBA" id="ARBA00022679"/>
    </source>
</evidence>
<gene>
    <name evidence="4 6" type="primary">prmB</name>
    <name evidence="6" type="ORF">AB162_307</name>
</gene>
<dbReference type="GO" id="GO:0032259">
    <property type="term" value="P:methylation"/>
    <property type="evidence" value="ECO:0007669"/>
    <property type="project" value="UniProtKB-KW"/>
</dbReference>
<dbReference type="HAMAP" id="MF_02125">
    <property type="entry name" value="L3_methyltr_PrmB"/>
    <property type="match status" value="1"/>
</dbReference>
<reference evidence="6 7" key="1">
    <citation type="submission" date="2015-06" db="EMBL/GenBank/DDBJ databases">
        <title>Lineage-specific patterns of genome deterioration in obligate symbionts.</title>
        <authorList>
            <person name="Bennett G.M."/>
            <person name="McCutcheon J.P."/>
            <person name="McDonald B.R."/>
            <person name="Moran N.A."/>
        </authorList>
    </citation>
    <scope>NUCLEOTIDE SEQUENCE [LARGE SCALE GENOMIC DNA]</scope>
    <source>
        <strain evidence="6 7">B-GSS</strain>
    </source>
</reference>
<dbReference type="SUPFAM" id="SSF53335">
    <property type="entry name" value="S-adenosyl-L-methionine-dependent methyltransferases"/>
    <property type="match status" value="1"/>
</dbReference>
<comment type="function">
    <text evidence="4">Methylates ribosomal protein uL3 on a specific glutamine residue.</text>
</comment>
<dbReference type="PROSITE" id="PS00092">
    <property type="entry name" value="N6_MTASE"/>
    <property type="match status" value="1"/>
</dbReference>
<dbReference type="AlphaFoldDB" id="A0A0K2BKG8"/>
<evidence type="ECO:0000313" key="7">
    <source>
        <dbReference type="Proteomes" id="UP000056466"/>
    </source>
</evidence>
<dbReference type="Proteomes" id="UP000056466">
    <property type="component" value="Chromosome"/>
</dbReference>
<dbReference type="GO" id="GO:0005840">
    <property type="term" value="C:ribosome"/>
    <property type="evidence" value="ECO:0007669"/>
    <property type="project" value="UniProtKB-KW"/>
</dbReference>
<dbReference type="InterPro" id="IPR004556">
    <property type="entry name" value="HemK-like"/>
</dbReference>
<dbReference type="EMBL" id="CP011787">
    <property type="protein sequence ID" value="AKZ65901.1"/>
    <property type="molecule type" value="Genomic_DNA"/>
</dbReference>
<keyword evidence="1 4" id="KW-0489">Methyltransferase</keyword>
<dbReference type="InterPro" id="IPR007848">
    <property type="entry name" value="Small_mtfrase_dom"/>
</dbReference>
<dbReference type="GO" id="GO:0036009">
    <property type="term" value="F:protein-glutamine N-methyltransferase activity"/>
    <property type="evidence" value="ECO:0007669"/>
    <property type="project" value="UniProtKB-UniRule"/>
</dbReference>
<keyword evidence="6" id="KW-0687">Ribonucleoprotein</keyword>
<comment type="similarity">
    <text evidence="4">Belongs to the protein N5-glutamine methyltransferase family. PrmB subfamily.</text>
</comment>
<keyword evidence="3 4" id="KW-0949">S-adenosyl-L-methionine</keyword>
<keyword evidence="7" id="KW-1185">Reference proteome</keyword>
<evidence type="ECO:0000313" key="6">
    <source>
        <dbReference type="EMBL" id="AKZ65901.1"/>
    </source>
</evidence>
<accession>A0A0K2BKG8</accession>
<dbReference type="GO" id="GO:0003676">
    <property type="term" value="F:nucleic acid binding"/>
    <property type="evidence" value="ECO:0007669"/>
    <property type="project" value="InterPro"/>
</dbReference>
<dbReference type="InterPro" id="IPR029063">
    <property type="entry name" value="SAM-dependent_MTases_sf"/>
</dbReference>
<dbReference type="Pfam" id="PF05175">
    <property type="entry name" value="MTS"/>
    <property type="match status" value="1"/>
</dbReference>
<keyword evidence="2 4" id="KW-0808">Transferase</keyword>
<dbReference type="EC" id="2.1.1.298" evidence="4"/>
<dbReference type="PATRIC" id="fig|186490.8.peg.288"/>
<dbReference type="NCBIfam" id="TIGR00536">
    <property type="entry name" value="hemK_fam"/>
    <property type="match status" value="1"/>
</dbReference>
<dbReference type="InterPro" id="IPR017127">
    <property type="entry name" value="Ribosome_uL3_MTase"/>
</dbReference>
<keyword evidence="6" id="KW-0689">Ribosomal protein</keyword>
<sequence length="325" mass="37174">MTNNMNIKIESQKKINNIVLNEAITEMHTIQDMLRWTVSQFNASQIFYGHGTDNPWEEALRLILPSLLLPLDIPIDMYKTNLTTSEKIKITELVIRRVHDHIPVSYLINKAWFCNLEFYVDERVLIPRSPIGELITDGFRDMLSQSPSYILDMCTGSGCIAIASAYLYPDAKIDAVDISTDALAVTQYNIQEHNFEHRIYPICSDLFSEISKTTNYDLIITNPPYVDEESMNNLPLEFHAEPIIGLAAGYDGLTFVRKILAYASDYLSADGILICEVGNSMINLVKQYPEIPFMWCELLNGGNGIFMLTRQQLLDCREIFIFYRD</sequence>
<evidence type="ECO:0000256" key="4">
    <source>
        <dbReference type="HAMAP-Rule" id="MF_02125"/>
    </source>
</evidence>
<evidence type="ECO:0000256" key="3">
    <source>
        <dbReference type="ARBA" id="ARBA00022691"/>
    </source>
</evidence>
<name>A0A0K2BKG8_9GAMM</name>
<organism evidence="6 7">
    <name type="scientific">Candidatus Palibaumannia cicadellinicola</name>
    <dbReference type="NCBI Taxonomy" id="186490"/>
    <lineage>
        <taxon>Bacteria</taxon>
        <taxon>Pseudomonadati</taxon>
        <taxon>Pseudomonadota</taxon>
        <taxon>Gammaproteobacteria</taxon>
        <taxon>Candidatus Palibaumannia</taxon>
    </lineage>
</organism>
<dbReference type="GO" id="GO:0005829">
    <property type="term" value="C:cytosol"/>
    <property type="evidence" value="ECO:0007669"/>
    <property type="project" value="TreeGrafter"/>
</dbReference>
<feature type="domain" description="Methyltransferase small" evidence="5">
    <location>
        <begin position="148"/>
        <end position="230"/>
    </location>
</feature>
<dbReference type="Gene3D" id="1.10.8.10">
    <property type="entry name" value="DNA helicase RuvA subunit, C-terminal domain"/>
    <property type="match status" value="1"/>
</dbReference>
<dbReference type="Gene3D" id="3.40.50.150">
    <property type="entry name" value="Vaccinia Virus protein VP39"/>
    <property type="match status" value="1"/>
</dbReference>
<dbReference type="PANTHER" id="PTHR47806:SF1">
    <property type="entry name" value="RIBOSOMAL PROTEIN UL3 GLUTAMINE METHYLTRANSFERASE"/>
    <property type="match status" value="1"/>
</dbReference>
<dbReference type="CDD" id="cd02440">
    <property type="entry name" value="AdoMet_MTases"/>
    <property type="match status" value="1"/>
</dbReference>
<dbReference type="NCBIfam" id="TIGR03533">
    <property type="entry name" value="L3_gln_methyl"/>
    <property type="match status" value="1"/>
</dbReference>
<proteinExistence type="inferred from homology"/>
<protein>
    <recommendedName>
        <fullName evidence="4">Ribosomal protein uL3 glutamine methyltransferase</fullName>
        <shortName evidence="4">uL3 MTase</shortName>
        <ecNumber evidence="4">2.1.1.298</ecNumber>
    </recommendedName>
    <alternativeName>
        <fullName evidence="4">N5-glutamine methyltransferase PrmB</fullName>
    </alternativeName>
</protein>
<dbReference type="InterPro" id="IPR002052">
    <property type="entry name" value="DNA_methylase_N6_adenine_CS"/>
</dbReference>
<evidence type="ECO:0000259" key="5">
    <source>
        <dbReference type="Pfam" id="PF05175"/>
    </source>
</evidence>
<evidence type="ECO:0000256" key="1">
    <source>
        <dbReference type="ARBA" id="ARBA00022603"/>
    </source>
</evidence>
<dbReference type="KEGG" id="bcig:AB162_307"/>
<dbReference type="FunFam" id="3.40.50.150:FF:000042">
    <property type="entry name" value="50S ribosomal protein L3 glutamine methyltransferase"/>
    <property type="match status" value="1"/>
</dbReference>
<dbReference type="PIRSF" id="PIRSF037167">
    <property type="entry name" value="Mtase_YfcB_prd"/>
    <property type="match status" value="1"/>
</dbReference>